<keyword evidence="9" id="KW-0862">Zinc</keyword>
<keyword evidence="13" id="KW-0175">Coiled coil</keyword>
<dbReference type="STRING" id="1561998.A0A1I7U508"/>
<evidence type="ECO:0000256" key="9">
    <source>
        <dbReference type="ARBA" id="ARBA00022833"/>
    </source>
</evidence>
<dbReference type="Proteomes" id="UP000095282">
    <property type="component" value="Unplaced"/>
</dbReference>
<dbReference type="PROSITE" id="PS50089">
    <property type="entry name" value="ZF_RING_2"/>
    <property type="match status" value="1"/>
</dbReference>
<evidence type="ECO:0000256" key="4">
    <source>
        <dbReference type="ARBA" id="ARBA00022679"/>
    </source>
</evidence>
<dbReference type="GO" id="GO:0008270">
    <property type="term" value="F:zinc ion binding"/>
    <property type="evidence" value="ECO:0007669"/>
    <property type="project" value="UniProtKB-KW"/>
</dbReference>
<evidence type="ECO:0000256" key="1">
    <source>
        <dbReference type="ARBA" id="ARBA00000900"/>
    </source>
</evidence>
<dbReference type="Pfam" id="PF13639">
    <property type="entry name" value="zf-RING_2"/>
    <property type="match status" value="1"/>
</dbReference>
<evidence type="ECO:0000256" key="3">
    <source>
        <dbReference type="ARBA" id="ARBA00012483"/>
    </source>
</evidence>
<name>A0A1I7U508_9PELO</name>
<dbReference type="PANTHER" id="PTHR45977:SF4">
    <property type="entry name" value="RING-TYPE DOMAIN-CONTAINING PROTEIN"/>
    <property type="match status" value="1"/>
</dbReference>
<evidence type="ECO:0000256" key="11">
    <source>
        <dbReference type="ARBA" id="ARBA00023136"/>
    </source>
</evidence>
<dbReference type="eggNOG" id="ENOG502QUX8">
    <property type="taxonomic scope" value="Eukaryota"/>
</dbReference>
<keyword evidence="8" id="KW-0833">Ubl conjugation pathway</keyword>
<evidence type="ECO:0000256" key="10">
    <source>
        <dbReference type="ARBA" id="ARBA00022989"/>
    </source>
</evidence>
<evidence type="ECO:0000256" key="5">
    <source>
        <dbReference type="ARBA" id="ARBA00022692"/>
    </source>
</evidence>
<feature type="compositionally biased region" description="Polar residues" evidence="14">
    <location>
        <begin position="493"/>
        <end position="506"/>
    </location>
</feature>
<evidence type="ECO:0000256" key="2">
    <source>
        <dbReference type="ARBA" id="ARBA00004141"/>
    </source>
</evidence>
<proteinExistence type="predicted"/>
<dbReference type="SUPFAM" id="SSF57850">
    <property type="entry name" value="RING/U-box"/>
    <property type="match status" value="1"/>
</dbReference>
<dbReference type="WBParaSite" id="Csp11.Scaffold629.g14916.t1">
    <property type="protein sequence ID" value="Csp11.Scaffold629.g14916.t1"/>
    <property type="gene ID" value="Csp11.Scaffold629.g14916"/>
</dbReference>
<keyword evidence="7 12" id="KW-0863">Zinc-finger</keyword>
<evidence type="ECO:0000256" key="13">
    <source>
        <dbReference type="SAM" id="Coils"/>
    </source>
</evidence>
<evidence type="ECO:0000313" key="16">
    <source>
        <dbReference type="Proteomes" id="UP000095282"/>
    </source>
</evidence>
<keyword evidence="6" id="KW-0479">Metal-binding</keyword>
<comment type="catalytic activity">
    <reaction evidence="1">
        <text>S-ubiquitinyl-[E2 ubiquitin-conjugating enzyme]-L-cysteine + [acceptor protein]-L-lysine = [E2 ubiquitin-conjugating enzyme]-L-cysteine + N(6)-ubiquitinyl-[acceptor protein]-L-lysine.</text>
        <dbReference type="EC" id="2.3.2.27"/>
    </reaction>
</comment>
<evidence type="ECO:0000256" key="7">
    <source>
        <dbReference type="ARBA" id="ARBA00022771"/>
    </source>
</evidence>
<dbReference type="GO" id="GO:0006511">
    <property type="term" value="P:ubiquitin-dependent protein catabolic process"/>
    <property type="evidence" value="ECO:0007669"/>
    <property type="project" value="TreeGrafter"/>
</dbReference>
<evidence type="ECO:0000256" key="14">
    <source>
        <dbReference type="SAM" id="MobiDB-lite"/>
    </source>
</evidence>
<comment type="subcellular location">
    <subcellularLocation>
        <location evidence="2">Membrane</location>
        <topology evidence="2">Multi-pass membrane protein</topology>
    </subcellularLocation>
</comment>
<dbReference type="GO" id="GO:0016020">
    <property type="term" value="C:membrane"/>
    <property type="evidence" value="ECO:0007669"/>
    <property type="project" value="UniProtKB-SubCell"/>
</dbReference>
<accession>A0A1I7U508</accession>
<evidence type="ECO:0000259" key="15">
    <source>
        <dbReference type="PROSITE" id="PS50089"/>
    </source>
</evidence>
<feature type="domain" description="RING-type" evidence="15">
    <location>
        <begin position="635"/>
        <end position="677"/>
    </location>
</feature>
<dbReference type="EC" id="2.3.2.27" evidence="3"/>
<keyword evidence="10" id="KW-1133">Transmembrane helix</keyword>
<sequence>MYYRGGFLNGAAQLRGLRELINFVSSRYLSVRTFVAIAEVINPTALTVSDLYYLATLVFGARQFYQKFNARFTRLHIIETGGNRWIRQTTMDPLKKPSAPGPGRMISVGDFLTRLRPHIDDILQILPDAVVNDEEFFAVAKLVCGWNGGHEEERIWESIRLDRAKFQEFHEAYRPFFRIEIRMGTIYLRKLTYDDDYDDLPLDIETTPSESCLISAIKSYSSPEDPEKKEKKKGVSYAAEIELITPESPTSTSRCTQTSHLNTDQLWSLEREVIRLLKRDNEPFAAFIETKEAREMFRYQFLIDVFKQKDLHYLAYILERTLQETREEAWKETTALRNAAEEAQILLELAREQHRKEFGELQTRMETISRFEAFEVEVASNTRIDGLKERIKELQQDREVMLREEVKEERARQARQLREMKEKHKEEKRAFANEIQRLREENARLIAERDEMASRCENQMNKAKQMCETSSRLLLDSQREIHSLRGTALDPNRPSTSAAFYSSSIPSPSPVEMTPEAKRQMKIMMKYAAEIDVEELRSVARGLLEEYTEIGANHKERKTAEKQLKEFEAILEDVDVAIKENIQMIKLNVVEGLIPIPTIPTPFSETVLNKMRALRREKKKEEELFERSEEEEDGCLICTEPVEEGDDVVRCGTCAKEYHYGCISKWLKINSVCPQCSRALKDPNEYPELE</sequence>
<evidence type="ECO:0000256" key="6">
    <source>
        <dbReference type="ARBA" id="ARBA00022723"/>
    </source>
</evidence>
<evidence type="ECO:0000256" key="12">
    <source>
        <dbReference type="PROSITE-ProRule" id="PRU00175"/>
    </source>
</evidence>
<reference evidence="17" key="1">
    <citation type="submission" date="2016-11" db="UniProtKB">
        <authorList>
            <consortium name="WormBaseParasite"/>
        </authorList>
    </citation>
    <scope>IDENTIFICATION</scope>
</reference>
<dbReference type="InterPro" id="IPR001841">
    <property type="entry name" value="Znf_RING"/>
</dbReference>
<dbReference type="GO" id="GO:0061630">
    <property type="term" value="F:ubiquitin protein ligase activity"/>
    <property type="evidence" value="ECO:0007669"/>
    <property type="project" value="UniProtKB-EC"/>
</dbReference>
<keyword evidence="5" id="KW-0812">Transmembrane</keyword>
<dbReference type="PANTHER" id="PTHR45977">
    <property type="entry name" value="TARGET OF ERK KINASE MPK-1"/>
    <property type="match status" value="1"/>
</dbReference>
<feature type="region of interest" description="Disordered" evidence="14">
    <location>
        <begin position="487"/>
        <end position="513"/>
    </location>
</feature>
<keyword evidence="16" id="KW-1185">Reference proteome</keyword>
<feature type="coiled-coil region" evidence="13">
    <location>
        <begin position="377"/>
        <end position="455"/>
    </location>
</feature>
<evidence type="ECO:0000256" key="8">
    <source>
        <dbReference type="ARBA" id="ARBA00022786"/>
    </source>
</evidence>
<dbReference type="GO" id="GO:0016567">
    <property type="term" value="P:protein ubiquitination"/>
    <property type="evidence" value="ECO:0007669"/>
    <property type="project" value="TreeGrafter"/>
</dbReference>
<keyword evidence="4" id="KW-0808">Transferase</keyword>
<evidence type="ECO:0000313" key="17">
    <source>
        <dbReference type="WBParaSite" id="Csp11.Scaffold629.g14916.t1"/>
    </source>
</evidence>
<dbReference type="InterPro" id="IPR013083">
    <property type="entry name" value="Znf_RING/FYVE/PHD"/>
</dbReference>
<organism evidence="16 17">
    <name type="scientific">Caenorhabditis tropicalis</name>
    <dbReference type="NCBI Taxonomy" id="1561998"/>
    <lineage>
        <taxon>Eukaryota</taxon>
        <taxon>Metazoa</taxon>
        <taxon>Ecdysozoa</taxon>
        <taxon>Nematoda</taxon>
        <taxon>Chromadorea</taxon>
        <taxon>Rhabditida</taxon>
        <taxon>Rhabditina</taxon>
        <taxon>Rhabditomorpha</taxon>
        <taxon>Rhabditoidea</taxon>
        <taxon>Rhabditidae</taxon>
        <taxon>Peloderinae</taxon>
        <taxon>Caenorhabditis</taxon>
    </lineage>
</organism>
<dbReference type="AlphaFoldDB" id="A0A1I7U508"/>
<keyword evidence="11" id="KW-0472">Membrane</keyword>
<protein>
    <recommendedName>
        <fullName evidence="3">RING-type E3 ubiquitin transferase</fullName>
        <ecNumber evidence="3">2.3.2.27</ecNumber>
    </recommendedName>
</protein>
<dbReference type="Gene3D" id="3.30.40.10">
    <property type="entry name" value="Zinc/RING finger domain, C3HC4 (zinc finger)"/>
    <property type="match status" value="1"/>
</dbReference>
<feature type="coiled-coil region" evidence="13">
    <location>
        <begin position="604"/>
        <end position="631"/>
    </location>
</feature>